<comment type="similarity">
    <text evidence="2">Belongs to the cytochrome c family. PetJ subfamily.</text>
</comment>
<comment type="subcellular location">
    <subcellularLocation>
        <location evidence="1">Cellular thylakoid lumen</location>
    </subcellularLocation>
</comment>
<reference evidence="13" key="1">
    <citation type="submission" date="2024-07" db="EMBL/GenBank/DDBJ databases">
        <authorList>
            <person name="Kim Y.J."/>
            <person name="Jeong J.Y."/>
        </authorList>
    </citation>
    <scope>NUCLEOTIDE SEQUENCE</scope>
    <source>
        <strain evidence="13">GIHE-MW2</strain>
    </source>
</reference>
<evidence type="ECO:0000256" key="1">
    <source>
        <dbReference type="ARBA" id="ARBA00004518"/>
    </source>
</evidence>
<dbReference type="NCBIfam" id="NF045930">
    <property type="entry name" value="Cytc6PetJCyano"/>
    <property type="match status" value="1"/>
</dbReference>
<keyword evidence="4" id="KW-0602">Photosynthesis</keyword>
<keyword evidence="7" id="KW-0249">Electron transport</keyword>
<keyword evidence="6 10" id="KW-0479">Metal-binding</keyword>
<dbReference type="AlphaFoldDB" id="A0AAU8JE21"/>
<dbReference type="InterPro" id="IPR008168">
    <property type="entry name" value="Cyt_C_IC"/>
</dbReference>
<evidence type="ECO:0000256" key="6">
    <source>
        <dbReference type="ARBA" id="ARBA00022723"/>
    </source>
</evidence>
<evidence type="ECO:0000256" key="7">
    <source>
        <dbReference type="ARBA" id="ARBA00022982"/>
    </source>
</evidence>
<evidence type="ECO:0000256" key="11">
    <source>
        <dbReference type="SAM" id="SignalP"/>
    </source>
</evidence>
<evidence type="ECO:0000256" key="3">
    <source>
        <dbReference type="ARBA" id="ARBA00022448"/>
    </source>
</evidence>
<dbReference type="InterPro" id="IPR023655">
    <property type="entry name" value="Cyt_C6"/>
</dbReference>
<dbReference type="SUPFAM" id="SSF46626">
    <property type="entry name" value="Cytochrome c"/>
    <property type="match status" value="1"/>
</dbReference>
<proteinExistence type="inferred from homology"/>
<dbReference type="GO" id="GO:0020037">
    <property type="term" value="F:heme binding"/>
    <property type="evidence" value="ECO:0007669"/>
    <property type="project" value="InterPro"/>
</dbReference>
<dbReference type="GO" id="GO:0015979">
    <property type="term" value="P:photosynthesis"/>
    <property type="evidence" value="ECO:0007669"/>
    <property type="project" value="UniProtKB-KW"/>
</dbReference>
<keyword evidence="3" id="KW-0813">Transport</keyword>
<dbReference type="GO" id="GO:0009055">
    <property type="term" value="F:electron transfer activity"/>
    <property type="evidence" value="ECO:0007669"/>
    <property type="project" value="InterPro"/>
</dbReference>
<feature type="signal peptide" evidence="11">
    <location>
        <begin position="1"/>
        <end position="25"/>
    </location>
</feature>
<organism evidence="13">
    <name type="scientific">Planktothricoides raciborskii GIHE-MW2</name>
    <dbReference type="NCBI Taxonomy" id="2792601"/>
    <lineage>
        <taxon>Bacteria</taxon>
        <taxon>Bacillati</taxon>
        <taxon>Cyanobacteriota</taxon>
        <taxon>Cyanophyceae</taxon>
        <taxon>Oscillatoriophycideae</taxon>
        <taxon>Oscillatoriales</taxon>
        <taxon>Oscillatoriaceae</taxon>
        <taxon>Planktothricoides</taxon>
    </lineage>
</organism>
<protein>
    <submittedName>
        <fullName evidence="13">C-type cytochrome</fullName>
    </submittedName>
</protein>
<keyword evidence="9" id="KW-0793">Thylakoid</keyword>
<evidence type="ECO:0000256" key="10">
    <source>
        <dbReference type="PROSITE-ProRule" id="PRU00433"/>
    </source>
</evidence>
<dbReference type="Gene3D" id="1.10.760.10">
    <property type="entry name" value="Cytochrome c-like domain"/>
    <property type="match status" value="1"/>
</dbReference>
<dbReference type="RefSeq" id="WP_054469922.1">
    <property type="nucleotide sequence ID" value="NZ_CP159837.1"/>
</dbReference>
<evidence type="ECO:0000256" key="4">
    <source>
        <dbReference type="ARBA" id="ARBA00022531"/>
    </source>
</evidence>
<evidence type="ECO:0000256" key="8">
    <source>
        <dbReference type="ARBA" id="ARBA00023004"/>
    </source>
</evidence>
<keyword evidence="11" id="KW-0732">Signal</keyword>
<dbReference type="Pfam" id="PF13442">
    <property type="entry name" value="Cytochrome_CBB3"/>
    <property type="match status" value="1"/>
</dbReference>
<evidence type="ECO:0000256" key="9">
    <source>
        <dbReference type="ARBA" id="ARBA00023078"/>
    </source>
</evidence>
<dbReference type="GO" id="GO:0005506">
    <property type="term" value="F:iron ion binding"/>
    <property type="evidence" value="ECO:0007669"/>
    <property type="project" value="InterPro"/>
</dbReference>
<evidence type="ECO:0000313" key="13">
    <source>
        <dbReference type="EMBL" id="XCM37433.1"/>
    </source>
</evidence>
<dbReference type="InterPro" id="IPR009056">
    <property type="entry name" value="Cyt_c-like_dom"/>
</dbReference>
<dbReference type="EMBL" id="CP159837">
    <property type="protein sequence ID" value="XCM37433.1"/>
    <property type="molecule type" value="Genomic_DNA"/>
</dbReference>
<name>A0AAU8JE21_9CYAN</name>
<gene>
    <name evidence="13" type="ORF">ABWT76_000195</name>
</gene>
<evidence type="ECO:0000256" key="5">
    <source>
        <dbReference type="ARBA" id="ARBA00022617"/>
    </source>
</evidence>
<keyword evidence="8 10" id="KW-0408">Iron</keyword>
<evidence type="ECO:0000256" key="2">
    <source>
        <dbReference type="ARBA" id="ARBA00009650"/>
    </source>
</evidence>
<feature type="chain" id="PRO_5043638995" evidence="11">
    <location>
        <begin position="26"/>
        <end position="111"/>
    </location>
</feature>
<feature type="domain" description="Cytochrome c" evidence="12">
    <location>
        <begin position="26"/>
        <end position="106"/>
    </location>
</feature>
<dbReference type="PANTHER" id="PTHR34688:SF2">
    <property type="entry name" value="CYTOCHROME C6, CHLOROPLASTIC"/>
    <property type="match status" value="1"/>
</dbReference>
<dbReference type="PRINTS" id="PR00605">
    <property type="entry name" value="CYTCHROMECIC"/>
</dbReference>
<evidence type="ECO:0000259" key="12">
    <source>
        <dbReference type="PROSITE" id="PS51007"/>
    </source>
</evidence>
<accession>A0AAU8JE21</accession>
<dbReference type="PROSITE" id="PS51007">
    <property type="entry name" value="CYTC"/>
    <property type="match status" value="1"/>
</dbReference>
<dbReference type="PANTHER" id="PTHR34688">
    <property type="entry name" value="CYTOCHROME C6, CHLOROPLASTIC"/>
    <property type="match status" value="1"/>
</dbReference>
<keyword evidence="5 10" id="KW-0349">Heme</keyword>
<sequence length="111" mass="12224">MKKICFVILLCLTLINLTFTAPALAMDSANGAQIFAQNCAACHANGGNIIRRGKNLKKRALQRHQKDSIEAISLLVKEGKYAMPAYGDRLSEEEITEVAAYVLAKAENDWK</sequence>
<dbReference type="GO" id="GO:0031979">
    <property type="term" value="C:plasma membrane-derived thylakoid lumen"/>
    <property type="evidence" value="ECO:0007669"/>
    <property type="project" value="UniProtKB-SubCell"/>
</dbReference>
<dbReference type="InterPro" id="IPR036909">
    <property type="entry name" value="Cyt_c-like_dom_sf"/>
</dbReference>